<dbReference type="EMBL" id="BAAAFR010000005">
    <property type="protein sequence ID" value="GAA0321131.1"/>
    <property type="molecule type" value="Genomic_DNA"/>
</dbReference>
<organism evidence="1 2">
    <name type="scientific">Psychrobacter aestuarii</name>
    <dbReference type="NCBI Taxonomy" id="556327"/>
    <lineage>
        <taxon>Bacteria</taxon>
        <taxon>Pseudomonadati</taxon>
        <taxon>Pseudomonadota</taxon>
        <taxon>Gammaproteobacteria</taxon>
        <taxon>Moraxellales</taxon>
        <taxon>Moraxellaceae</taxon>
        <taxon>Psychrobacter</taxon>
    </lineage>
</organism>
<sequence length="52" mass="6069">MGFAILLIATILGSIYFKYYTETGRKQLLKGFEEYDYKKPQKTDIETKDDAL</sequence>
<gene>
    <name evidence="1" type="ORF">GCM10009129_18700</name>
</gene>
<evidence type="ECO:0000313" key="1">
    <source>
        <dbReference type="EMBL" id="GAA0321131.1"/>
    </source>
</evidence>
<accession>A0ABN0VZB2</accession>
<reference evidence="1 2" key="1">
    <citation type="journal article" date="2019" name="Int. J. Syst. Evol. Microbiol.">
        <title>The Global Catalogue of Microorganisms (GCM) 10K type strain sequencing project: providing services to taxonomists for standard genome sequencing and annotation.</title>
        <authorList>
            <consortium name="The Broad Institute Genomics Platform"/>
            <consortium name="The Broad Institute Genome Sequencing Center for Infectious Disease"/>
            <person name="Wu L."/>
            <person name="Ma J."/>
        </authorList>
    </citation>
    <scope>NUCLEOTIDE SEQUENCE [LARGE SCALE GENOMIC DNA]</scope>
    <source>
        <strain evidence="1 2">JCM 16343</strain>
    </source>
</reference>
<name>A0ABN0VZB2_9GAMM</name>
<proteinExistence type="predicted"/>
<comment type="caution">
    <text evidence="1">The sequence shown here is derived from an EMBL/GenBank/DDBJ whole genome shotgun (WGS) entry which is preliminary data.</text>
</comment>
<keyword evidence="2" id="KW-1185">Reference proteome</keyword>
<protein>
    <submittedName>
        <fullName evidence="1">Uncharacterized protein</fullName>
    </submittedName>
</protein>
<evidence type="ECO:0000313" key="2">
    <source>
        <dbReference type="Proteomes" id="UP001501787"/>
    </source>
</evidence>
<dbReference type="RefSeq" id="WP_201505164.1">
    <property type="nucleotide sequence ID" value="NZ_BAAAFR010000005.1"/>
</dbReference>
<dbReference type="Proteomes" id="UP001501787">
    <property type="component" value="Unassembled WGS sequence"/>
</dbReference>